<evidence type="ECO:0000259" key="5">
    <source>
        <dbReference type="PROSITE" id="PS50975"/>
    </source>
</evidence>
<dbReference type="AlphaFoldDB" id="A0A9W7AVH8"/>
<evidence type="ECO:0000256" key="1">
    <source>
        <dbReference type="ARBA" id="ARBA00022598"/>
    </source>
</evidence>
<dbReference type="GO" id="GO:0070740">
    <property type="term" value="F:tubulin-glutamic acid ligase activity"/>
    <property type="evidence" value="ECO:0007669"/>
    <property type="project" value="TreeGrafter"/>
</dbReference>
<feature type="domain" description="ATP-grasp" evidence="5">
    <location>
        <begin position="92"/>
        <end position="312"/>
    </location>
</feature>
<keyword evidence="2 4" id="KW-0547">Nucleotide-binding</keyword>
<dbReference type="GO" id="GO:0005524">
    <property type="term" value="F:ATP binding"/>
    <property type="evidence" value="ECO:0007669"/>
    <property type="project" value="UniProtKB-UniRule"/>
</dbReference>
<reference evidence="6" key="1">
    <citation type="submission" date="2022-07" db="EMBL/GenBank/DDBJ databases">
        <title>Genome analysis of Parmales, a sister group of diatoms, reveals the evolutionary specialization of diatoms from phago-mixotrophs to photoautotrophs.</title>
        <authorList>
            <person name="Ban H."/>
            <person name="Sato S."/>
            <person name="Yoshikawa S."/>
            <person name="Kazumasa Y."/>
            <person name="Nakamura Y."/>
            <person name="Ichinomiya M."/>
            <person name="Saitoh K."/>
            <person name="Sato N."/>
            <person name="Blanc-Mathieu R."/>
            <person name="Endo H."/>
            <person name="Kuwata A."/>
            <person name="Ogata H."/>
        </authorList>
    </citation>
    <scope>NUCLEOTIDE SEQUENCE</scope>
</reference>
<gene>
    <name evidence="6" type="ORF">TrRE_jg3181</name>
</gene>
<protein>
    <recommendedName>
        <fullName evidence="5">ATP-grasp domain-containing protein</fullName>
    </recommendedName>
</protein>
<sequence length="352" mass="38231">MCLRHASGLTDVALASRERLGFKLCAKSDNATIHVHAIATSNAMESDIRHMKASSKVSKIPGSSTASKKHVLAEGFKRCEALTGQTFDFWPETWVLPSEAPLLDAVLSKNKRRQKKKTFIIKPSCGSQGEGISLLQTPSDLRSSPLLSLGRGKSVVQSYLPSPLLLPPPSNQKFDIRVYVLIASVEPLKVYLCKEGLVRFATQAYEKPLRKNLHDASTISLKTASLLKPVLTSATAAMFQGSCSRPPNSTSSSTILAGGGFQILGLDLLIDSTFKVWLLEVNANPSMRLDHEVYGDLGVGVHVKSEVDEFVKTKVWEGAIRIVTDGRNRNGRIRNDGRDGICGDYLNVGEGG</sequence>
<accession>A0A9W7AVH8</accession>
<dbReference type="Gene3D" id="3.30.470.20">
    <property type="entry name" value="ATP-grasp fold, B domain"/>
    <property type="match status" value="1"/>
</dbReference>
<dbReference type="GO" id="GO:0046872">
    <property type="term" value="F:metal ion binding"/>
    <property type="evidence" value="ECO:0007669"/>
    <property type="project" value="InterPro"/>
</dbReference>
<evidence type="ECO:0000313" key="6">
    <source>
        <dbReference type="EMBL" id="GMH77356.1"/>
    </source>
</evidence>
<dbReference type="GO" id="GO:0000226">
    <property type="term" value="P:microtubule cytoskeleton organization"/>
    <property type="evidence" value="ECO:0007669"/>
    <property type="project" value="TreeGrafter"/>
</dbReference>
<comment type="caution">
    <text evidence="6">The sequence shown here is derived from an EMBL/GenBank/DDBJ whole genome shotgun (WGS) entry which is preliminary data.</text>
</comment>
<dbReference type="PROSITE" id="PS50975">
    <property type="entry name" value="ATP_GRASP"/>
    <property type="match status" value="1"/>
</dbReference>
<evidence type="ECO:0000256" key="3">
    <source>
        <dbReference type="ARBA" id="ARBA00022840"/>
    </source>
</evidence>
<keyword evidence="1" id="KW-0436">Ligase</keyword>
<evidence type="ECO:0000256" key="4">
    <source>
        <dbReference type="PROSITE-ProRule" id="PRU00409"/>
    </source>
</evidence>
<dbReference type="Proteomes" id="UP001165082">
    <property type="component" value="Unassembled WGS sequence"/>
</dbReference>
<dbReference type="InterPro" id="IPR011761">
    <property type="entry name" value="ATP-grasp"/>
</dbReference>
<keyword evidence="3 4" id="KW-0067">ATP-binding</keyword>
<dbReference type="InterPro" id="IPR004344">
    <property type="entry name" value="TTL/TTLL_fam"/>
</dbReference>
<name>A0A9W7AVH8_9STRA</name>
<dbReference type="GO" id="GO:0015631">
    <property type="term" value="F:tubulin binding"/>
    <property type="evidence" value="ECO:0007669"/>
    <property type="project" value="TreeGrafter"/>
</dbReference>
<evidence type="ECO:0000256" key="2">
    <source>
        <dbReference type="ARBA" id="ARBA00022741"/>
    </source>
</evidence>
<feature type="non-terminal residue" evidence="6">
    <location>
        <position position="1"/>
    </location>
</feature>
<dbReference type="Pfam" id="PF03133">
    <property type="entry name" value="TTL"/>
    <property type="match status" value="2"/>
</dbReference>
<keyword evidence="7" id="KW-1185">Reference proteome</keyword>
<dbReference type="PROSITE" id="PS51221">
    <property type="entry name" value="TTL"/>
    <property type="match status" value="1"/>
</dbReference>
<dbReference type="PANTHER" id="PTHR12241">
    <property type="entry name" value="TUBULIN POLYGLUTAMYLASE"/>
    <property type="match status" value="1"/>
</dbReference>
<dbReference type="SUPFAM" id="SSF56059">
    <property type="entry name" value="Glutathione synthetase ATP-binding domain-like"/>
    <property type="match status" value="1"/>
</dbReference>
<dbReference type="GO" id="GO:0036064">
    <property type="term" value="C:ciliary basal body"/>
    <property type="evidence" value="ECO:0007669"/>
    <property type="project" value="TreeGrafter"/>
</dbReference>
<proteinExistence type="predicted"/>
<dbReference type="OrthoDB" id="202825at2759"/>
<evidence type="ECO:0000313" key="7">
    <source>
        <dbReference type="Proteomes" id="UP001165082"/>
    </source>
</evidence>
<organism evidence="6 7">
    <name type="scientific">Triparma retinervis</name>
    <dbReference type="NCBI Taxonomy" id="2557542"/>
    <lineage>
        <taxon>Eukaryota</taxon>
        <taxon>Sar</taxon>
        <taxon>Stramenopiles</taxon>
        <taxon>Ochrophyta</taxon>
        <taxon>Bolidophyceae</taxon>
        <taxon>Parmales</taxon>
        <taxon>Triparmaceae</taxon>
        <taxon>Triparma</taxon>
    </lineage>
</organism>
<dbReference type="EMBL" id="BRXZ01001724">
    <property type="protein sequence ID" value="GMH77356.1"/>
    <property type="molecule type" value="Genomic_DNA"/>
</dbReference>